<keyword evidence="4" id="KW-1185">Reference proteome</keyword>
<feature type="domain" description="Metallo-beta-lactamase" evidence="2">
    <location>
        <begin position="120"/>
        <end position="316"/>
    </location>
</feature>
<comment type="caution">
    <text evidence="3">The sequence shown here is derived from an EMBL/GenBank/DDBJ whole genome shotgun (WGS) entry which is preliminary data.</text>
</comment>
<dbReference type="Gene3D" id="3.60.15.10">
    <property type="entry name" value="Ribonuclease Z/Hydroxyacylglutathione hydrolase-like"/>
    <property type="match status" value="1"/>
</dbReference>
<dbReference type="SUPFAM" id="SSF56281">
    <property type="entry name" value="Metallo-hydrolase/oxidoreductase"/>
    <property type="match status" value="1"/>
</dbReference>
<dbReference type="InterPro" id="IPR001279">
    <property type="entry name" value="Metallo-B-lactamas"/>
</dbReference>
<dbReference type="PIRSF" id="PIRSF038896">
    <property type="entry name" value="NAPE-PLD"/>
    <property type="match status" value="1"/>
</dbReference>
<evidence type="ECO:0000259" key="2">
    <source>
        <dbReference type="Pfam" id="PF12706"/>
    </source>
</evidence>
<evidence type="ECO:0000313" key="4">
    <source>
        <dbReference type="Proteomes" id="UP001300692"/>
    </source>
</evidence>
<feature type="transmembrane region" description="Helical" evidence="1">
    <location>
        <begin position="6"/>
        <end position="23"/>
    </location>
</feature>
<dbReference type="Proteomes" id="UP001300692">
    <property type="component" value="Unassembled WGS sequence"/>
</dbReference>
<accession>A0ABT3CRA5</accession>
<gene>
    <name evidence="3" type="ORF">N7U62_05130</name>
</gene>
<dbReference type="PANTHER" id="PTHR15032">
    <property type="entry name" value="N-ACYL-PHOSPHATIDYLETHANOLAMINE-HYDROLYZING PHOSPHOLIPASE D"/>
    <property type="match status" value="1"/>
</dbReference>
<keyword evidence="1" id="KW-0472">Membrane</keyword>
<dbReference type="PANTHER" id="PTHR15032:SF4">
    <property type="entry name" value="N-ACYL-PHOSPHATIDYLETHANOLAMINE-HYDROLYZING PHOSPHOLIPASE D"/>
    <property type="match status" value="1"/>
</dbReference>
<protein>
    <submittedName>
        <fullName evidence="3">MBL fold metallo-hydrolase</fullName>
    </submittedName>
</protein>
<dbReference type="Pfam" id="PF12706">
    <property type="entry name" value="Lactamase_B_2"/>
    <property type="match status" value="1"/>
</dbReference>
<dbReference type="RefSeq" id="WP_264136820.1">
    <property type="nucleotide sequence ID" value="NZ_JAOYOD010000001.1"/>
</dbReference>
<name>A0ABT3CRA5_9BACT</name>
<keyword evidence="1" id="KW-0812">Transmembrane</keyword>
<dbReference type="EMBL" id="JAOYOD010000001">
    <property type="protein sequence ID" value="MCV9386034.1"/>
    <property type="molecule type" value="Genomic_DNA"/>
</dbReference>
<organism evidence="3 4">
    <name type="scientific">Reichenbachiella ulvae</name>
    <dbReference type="NCBI Taxonomy" id="2980104"/>
    <lineage>
        <taxon>Bacteria</taxon>
        <taxon>Pseudomonadati</taxon>
        <taxon>Bacteroidota</taxon>
        <taxon>Cytophagia</taxon>
        <taxon>Cytophagales</taxon>
        <taxon>Reichenbachiellaceae</taxon>
        <taxon>Reichenbachiella</taxon>
    </lineage>
</organism>
<dbReference type="InterPro" id="IPR024884">
    <property type="entry name" value="NAPE-PLD"/>
</dbReference>
<dbReference type="InterPro" id="IPR036866">
    <property type="entry name" value="RibonucZ/Hydroxyglut_hydro"/>
</dbReference>
<evidence type="ECO:0000256" key="1">
    <source>
        <dbReference type="SAM" id="Phobius"/>
    </source>
</evidence>
<sequence>MLLVSIATFIIILVLAVFLFIRFNPEFGGKQSEADKLQYAKLDHYQDGGFVNLIPTYTMEVNAKNIYGFFKEQFTNKEQRAPEKKLMPEKLDSLEIVNNLKTRITWFGHSTILLELDGSKILIDPMLGDVPAPHPMLGKARFVKELPIAIEKLPYLDAVVISHDHYDHLDYGSIQKLKDKVGRFFVPLGVDAHLEAWGVDPSKIESLNWWDETELKGIKMAFAPSRHFSGRGIGDSNATLWGSWIFKGNEDKIYFSGDGGYGPHFKEIGEKYGPFDFAMVECGQYDERWSQIHMMPEESVQAGQDVGARAIMPIHWGTFVLAFHDWRDPVERATSKAEELGIPIITPKIGEAFTMDELNNKFPRWWEQPNVVN</sequence>
<evidence type="ECO:0000313" key="3">
    <source>
        <dbReference type="EMBL" id="MCV9386034.1"/>
    </source>
</evidence>
<keyword evidence="1" id="KW-1133">Transmembrane helix</keyword>
<reference evidence="3 4" key="1">
    <citation type="submission" date="2022-10" db="EMBL/GenBank/DDBJ databases">
        <title>Comparative genomics and taxonomic characterization of three novel marine species of genus Reichenbachiella exhibiting antioxidant and polysaccharide degradation activities.</title>
        <authorList>
            <person name="Muhammad N."/>
            <person name="Lee Y.-J."/>
            <person name="Ko J."/>
            <person name="Kim S.-G."/>
        </authorList>
    </citation>
    <scope>NUCLEOTIDE SEQUENCE [LARGE SCALE GENOMIC DNA]</scope>
    <source>
        <strain evidence="3 4">ABR2-5</strain>
    </source>
</reference>
<proteinExistence type="predicted"/>